<dbReference type="EMBL" id="CCKQ01010439">
    <property type="protein sequence ID" value="CDW81949.1"/>
    <property type="molecule type" value="Genomic_DNA"/>
</dbReference>
<evidence type="ECO:0000313" key="3">
    <source>
        <dbReference type="EMBL" id="CDW81949.1"/>
    </source>
</evidence>
<keyword evidence="1" id="KW-0677">Repeat</keyword>
<feature type="compositionally biased region" description="Basic and acidic residues" evidence="2">
    <location>
        <begin position="491"/>
        <end position="502"/>
    </location>
</feature>
<proteinExistence type="predicted"/>
<dbReference type="InterPro" id="IPR003409">
    <property type="entry name" value="MORN"/>
</dbReference>
<keyword evidence="4" id="KW-1185">Reference proteome</keyword>
<accession>A0A078AIB4</accession>
<sequence length="519" mass="60959">METELSLEQQQALKYFTFIGDPTSSLKCLIHQNQCKHYCKGCHAPICSKCILNHQNSTPSRKDKDLSSNLSHHRITEIEQYAKETLEQYTQVFLDIEDYRFNKRDELMKKESMFKRELKSIMLKMHKFVTHMMMHVQEEIVESIDKDYSKWDKQRQEFTQLLDSQNFNELFLRRKEMQITKRDMRSYLKNLQNNNSFTSYDQIKSDICLRMRNMMSMFQNVMDFAMRDEYKSQFDSLVAENRINELLAKAAQRKYLLGQDKLKEKLSKLKDNLNLVLKEIDSIGLSNDYNILLDENQNPDIKTAFERIDRVKGAYDSYVYFGQIHQGQMHGLGTMLFKNGFCYQGMFVKGSRDGLGFTYDLSGNKYKGEHRKGIREGQGIFKTNDDKLYEGGWSNNKMHGRGRETFTNGECFIVYYKNGYKLEALASKMHNTISNISQNDTMKIRNESSNFGKLKQSYLNKTQRDRDASSNRILSTQKSVRATELLKTNLELDTKSQKTNKKEKVKKPKKKDDGDCKIF</sequence>
<dbReference type="CDD" id="cd19756">
    <property type="entry name" value="Bbox2"/>
    <property type="match status" value="1"/>
</dbReference>
<dbReference type="SUPFAM" id="SSF82185">
    <property type="entry name" value="Histone H3 K4-specific methyltransferase SET7/9 N-terminal domain"/>
    <property type="match status" value="1"/>
</dbReference>
<dbReference type="OMA" id="CHAPICS"/>
<evidence type="ECO:0000256" key="2">
    <source>
        <dbReference type="SAM" id="MobiDB-lite"/>
    </source>
</evidence>
<name>A0A078AIB4_STYLE</name>
<evidence type="ECO:0008006" key="5">
    <source>
        <dbReference type="Google" id="ProtNLM"/>
    </source>
</evidence>
<gene>
    <name evidence="3" type="primary">Contig19316.g20479</name>
    <name evidence="3" type="ORF">STYLEM_10973</name>
</gene>
<dbReference type="PANTHER" id="PTHR23084">
    <property type="entry name" value="PHOSPHATIDYLINOSITOL-4-PHOSPHATE 5-KINASE RELATED"/>
    <property type="match status" value="1"/>
</dbReference>
<dbReference type="Pfam" id="PF02493">
    <property type="entry name" value="MORN"/>
    <property type="match status" value="4"/>
</dbReference>
<evidence type="ECO:0000313" key="4">
    <source>
        <dbReference type="Proteomes" id="UP000039865"/>
    </source>
</evidence>
<dbReference type="Proteomes" id="UP000039865">
    <property type="component" value="Unassembled WGS sequence"/>
</dbReference>
<protein>
    <recommendedName>
        <fullName evidence="5">Morn repeat protein</fullName>
    </recommendedName>
</protein>
<dbReference type="SMART" id="SM00698">
    <property type="entry name" value="MORN"/>
    <property type="match status" value="4"/>
</dbReference>
<dbReference type="Gene3D" id="2.20.110.10">
    <property type="entry name" value="Histone H3 K4-specific methyltransferase SET7/9 N-terminal domain"/>
    <property type="match status" value="2"/>
</dbReference>
<feature type="region of interest" description="Disordered" evidence="2">
    <location>
        <begin position="491"/>
        <end position="519"/>
    </location>
</feature>
<feature type="compositionally biased region" description="Basic and acidic residues" evidence="2">
    <location>
        <begin position="510"/>
        <end position="519"/>
    </location>
</feature>
<evidence type="ECO:0000256" key="1">
    <source>
        <dbReference type="ARBA" id="ARBA00022737"/>
    </source>
</evidence>
<dbReference type="PANTHER" id="PTHR23084:SF263">
    <property type="entry name" value="MORN REPEAT-CONTAINING PROTEIN 1"/>
    <property type="match status" value="1"/>
</dbReference>
<dbReference type="SUPFAM" id="SSF57845">
    <property type="entry name" value="B-box zinc-binding domain"/>
    <property type="match status" value="1"/>
</dbReference>
<dbReference type="AlphaFoldDB" id="A0A078AIB4"/>
<dbReference type="InParanoid" id="A0A078AIB4"/>
<reference evidence="3 4" key="1">
    <citation type="submission" date="2014-06" db="EMBL/GenBank/DDBJ databases">
        <authorList>
            <person name="Swart Estienne"/>
        </authorList>
    </citation>
    <scope>NUCLEOTIDE SEQUENCE [LARGE SCALE GENOMIC DNA]</scope>
    <source>
        <strain evidence="3 4">130c</strain>
    </source>
</reference>
<organism evidence="3 4">
    <name type="scientific">Stylonychia lemnae</name>
    <name type="common">Ciliate</name>
    <dbReference type="NCBI Taxonomy" id="5949"/>
    <lineage>
        <taxon>Eukaryota</taxon>
        <taxon>Sar</taxon>
        <taxon>Alveolata</taxon>
        <taxon>Ciliophora</taxon>
        <taxon>Intramacronucleata</taxon>
        <taxon>Spirotrichea</taxon>
        <taxon>Stichotrichia</taxon>
        <taxon>Sporadotrichida</taxon>
        <taxon>Oxytrichidae</taxon>
        <taxon>Stylonychinae</taxon>
        <taxon>Stylonychia</taxon>
    </lineage>
</organism>